<dbReference type="AlphaFoldDB" id="A0A840EI20"/>
<keyword evidence="2" id="KW-1185">Reference proteome</keyword>
<name>A0A840EI20_9BACT</name>
<dbReference type="EMBL" id="JACIFF010000008">
    <property type="protein sequence ID" value="MBB4080546.1"/>
    <property type="molecule type" value="Genomic_DNA"/>
</dbReference>
<gene>
    <name evidence="1" type="ORF">GGR28_003180</name>
</gene>
<protein>
    <submittedName>
        <fullName evidence="1">ELWxxDGT repeat protein</fullName>
    </submittedName>
</protein>
<dbReference type="InterPro" id="IPR026444">
    <property type="entry name" value="Secre_tail"/>
</dbReference>
<dbReference type="RefSeq" id="WP_183496777.1">
    <property type="nucleotide sequence ID" value="NZ_JACIFF010000008.1"/>
</dbReference>
<evidence type="ECO:0000313" key="1">
    <source>
        <dbReference type="EMBL" id="MBB4080546.1"/>
    </source>
</evidence>
<dbReference type="SUPFAM" id="SSF82171">
    <property type="entry name" value="DPP6 N-terminal domain-like"/>
    <property type="match status" value="2"/>
</dbReference>
<organism evidence="1 2">
    <name type="scientific">Neolewinella aquimaris</name>
    <dbReference type="NCBI Taxonomy" id="1835722"/>
    <lineage>
        <taxon>Bacteria</taxon>
        <taxon>Pseudomonadati</taxon>
        <taxon>Bacteroidota</taxon>
        <taxon>Saprospiria</taxon>
        <taxon>Saprospirales</taxon>
        <taxon>Lewinellaceae</taxon>
        <taxon>Neolewinella</taxon>
    </lineage>
</organism>
<evidence type="ECO:0000313" key="2">
    <source>
        <dbReference type="Proteomes" id="UP000576209"/>
    </source>
</evidence>
<reference evidence="1 2" key="1">
    <citation type="submission" date="2020-08" db="EMBL/GenBank/DDBJ databases">
        <title>Genomic Encyclopedia of Type Strains, Phase IV (KMG-IV): sequencing the most valuable type-strain genomes for metagenomic binning, comparative biology and taxonomic classification.</title>
        <authorList>
            <person name="Goeker M."/>
        </authorList>
    </citation>
    <scope>NUCLEOTIDE SEQUENCE [LARGE SCALE GENOMIC DNA]</scope>
    <source>
        <strain evidence="1 2">DSM 105137</strain>
    </source>
</reference>
<proteinExistence type="predicted"/>
<accession>A0A840EI20</accession>
<dbReference type="NCBIfam" id="TIGR04183">
    <property type="entry name" value="Por_Secre_tail"/>
    <property type="match status" value="1"/>
</dbReference>
<comment type="caution">
    <text evidence="1">The sequence shown here is derived from an EMBL/GenBank/DDBJ whole genome shotgun (WGS) entry which is preliminary data.</text>
</comment>
<sequence length="1080" mass="117740">MHPKLFRLPVLASSLFFVLPLIAQQRIQPVINFSTERVNQYSDKVGYTSVIDSVVYFTFAPDNPHSVTGSNGTASGTRRLSTHTAPGGDIRHAFAHGNDYYYFAHHFRDPTQLRRTNYQTGADEQLARFPEFTHNTDYTSYPLNAGRTLLAASTSDSLHFYLFGPDRGFQRLLTRAHGRDGESGSFAGLFSYANDRILLHFKSWRTGSQLMGLDLADPGLDTLLQFPIEAGFTDIDYLDGRFYFSGSFGGELKILVYTQEGQPVDTLNFGDDDYPRFIGPPLSDGRDIFLSIDRRGTRKIYRYLPGTGAREVDTEALGQVTHLTLAPGPLGKRTPYLLVRRGSDTLSVHLLGPTGASAAVVTVVGEYVIYPSIIGNTTQGLLLDIPVSNVHARMYFTDGTSANSGYVRDKNDGPKLTRSGPVTFTGDAVYFPAQQPEEGIELYRMDATGEKLTSLTNIHAGTTNSQAIFALQPFRGGLLFRAAAAGDNAEWWIVGPHDARAKKLVELDNDGENSGVRPLGPGPEGDLLFTISSLPYSGGLFRTAGDRQSTQMIREGVLATSPREPVHFGNLVLFNGVLNHDGIYQRGLFRTDGTTAGTYLLLEGEVYGTVVSGNRVFLARDEEIYVSDGTATGTELVFNLVPGVNSATPTELVPFRGGILFEGIDHERGYGVWFSDGTPEGTRLVSEFRRTDSYLAAFASSGEQAYFMEAHLFRNSIWRTDGTTEGTVRIKTFDGRADFGHNLNAVVFNGRCYFTAETENKGRQIWVTDGTPENTYMLPDRHPEGGSYYVIDFVPFGDYLFYNIGHGLYRTDGTPEGTLRIYPDYVDAISVHEGHLYFTAEAEEGGYELFRTDGTVGGTHLVEDYYPGPTSSYPRGLMSVPSGLFFSATHPLIGTELHRLGECPTEADLGPLPATDCSPVLALPVGAKLGNRTVEVLSSDGPVEVRDYADVIELVADPGTRLTASVSVEEAGVCGTLTKTFTATVPGGGAACLTSSSDPVTAPPVVRLYPNPAATRVRLEVPGVYGDGHWQLISGSGRLVREGRYVAGGTDIRVEDMPGGLYFVVVTTRRGRSVGRLVVR</sequence>
<dbReference type="Proteomes" id="UP000576209">
    <property type="component" value="Unassembled WGS sequence"/>
</dbReference>